<organism evidence="6 7">
    <name type="scientific">Salipiger profundus</name>
    <dbReference type="NCBI Taxonomy" id="1229727"/>
    <lineage>
        <taxon>Bacteria</taxon>
        <taxon>Pseudomonadati</taxon>
        <taxon>Pseudomonadota</taxon>
        <taxon>Alphaproteobacteria</taxon>
        <taxon>Rhodobacterales</taxon>
        <taxon>Roseobacteraceae</taxon>
        <taxon>Salipiger</taxon>
    </lineage>
</organism>
<dbReference type="GO" id="GO:0003700">
    <property type="term" value="F:DNA-binding transcription factor activity"/>
    <property type="evidence" value="ECO:0007669"/>
    <property type="project" value="InterPro"/>
</dbReference>
<dbReference type="InterPro" id="IPR005119">
    <property type="entry name" value="LysR_subst-bd"/>
</dbReference>
<dbReference type="InterPro" id="IPR058163">
    <property type="entry name" value="LysR-type_TF_proteobact-type"/>
</dbReference>
<geneLocation type="plasmid" evidence="7">
    <name>ptpro5</name>
</geneLocation>
<keyword evidence="6" id="KW-0614">Plasmid</keyword>
<evidence type="ECO:0000313" key="7">
    <source>
        <dbReference type="Proteomes" id="UP000186559"/>
    </source>
</evidence>
<dbReference type="NCBIfam" id="NF008352">
    <property type="entry name" value="PRK11139.1"/>
    <property type="match status" value="1"/>
</dbReference>
<dbReference type="PANTHER" id="PTHR30537">
    <property type="entry name" value="HTH-TYPE TRANSCRIPTIONAL REGULATOR"/>
    <property type="match status" value="1"/>
</dbReference>
<dbReference type="Proteomes" id="UP000186559">
    <property type="component" value="Plasmid pTPRO5"/>
</dbReference>
<dbReference type="InterPro" id="IPR036390">
    <property type="entry name" value="WH_DNA-bd_sf"/>
</dbReference>
<comment type="similarity">
    <text evidence="1">Belongs to the LysR transcriptional regulatory family.</text>
</comment>
<evidence type="ECO:0000256" key="1">
    <source>
        <dbReference type="ARBA" id="ARBA00009437"/>
    </source>
</evidence>
<protein>
    <submittedName>
        <fullName evidence="6">LysR family transcriptional regulator, glycine cleavage system transcriptional activator</fullName>
    </submittedName>
</protein>
<dbReference type="KEGG" id="tpro:Ga0080559_TMP188"/>
<dbReference type="Gene3D" id="3.40.190.10">
    <property type="entry name" value="Periplasmic binding protein-like II"/>
    <property type="match status" value="2"/>
</dbReference>
<keyword evidence="2" id="KW-0805">Transcription regulation</keyword>
<sequence length="314" mass="35492">MRNLPPLNPLRAFEAAARHSSVRLAAEETNVTPGAVSRQIKVLEDHLGVVLFRRSPSEITLTAEGEQYFNSISPHLWGLSDATVNLTGSKGGQIVHIRAYTTFAGKWLIPRLSSFSDAYPNIEIRLTTSLEAVDFQRENVDAAIRLGDGDYPLFEVDKLIENHLAPLCTPEYAKREQIRIAQDLAGKQLLHTLARPEDWRIWIETVGLQGRLDWHSGPKYASSILAYQATLEHQGLMMAQKALFEEDLRKGRLMQPVGPTVTRGKFTYYLILPRSRMRNPALRRFREWLQNECQAVQEDEPVIPTAPRWSGTPG</sequence>
<dbReference type="PANTHER" id="PTHR30537:SF74">
    <property type="entry name" value="HTH-TYPE TRANSCRIPTIONAL REGULATOR TRPI"/>
    <property type="match status" value="1"/>
</dbReference>
<dbReference type="Gene3D" id="1.10.10.10">
    <property type="entry name" value="Winged helix-like DNA-binding domain superfamily/Winged helix DNA-binding domain"/>
    <property type="match status" value="1"/>
</dbReference>
<dbReference type="PROSITE" id="PS50931">
    <property type="entry name" value="HTH_LYSR"/>
    <property type="match status" value="1"/>
</dbReference>
<name>A0A1U7DDC3_9RHOB</name>
<dbReference type="AlphaFoldDB" id="A0A1U7DDC3"/>
<evidence type="ECO:0000259" key="5">
    <source>
        <dbReference type="PROSITE" id="PS50931"/>
    </source>
</evidence>
<evidence type="ECO:0000256" key="3">
    <source>
        <dbReference type="ARBA" id="ARBA00023125"/>
    </source>
</evidence>
<evidence type="ECO:0000313" key="6">
    <source>
        <dbReference type="EMBL" id="APX26164.1"/>
    </source>
</evidence>
<dbReference type="SUPFAM" id="SSF46785">
    <property type="entry name" value="Winged helix' DNA-binding domain"/>
    <property type="match status" value="1"/>
</dbReference>
<evidence type="ECO:0000256" key="2">
    <source>
        <dbReference type="ARBA" id="ARBA00023015"/>
    </source>
</evidence>
<reference evidence="6 7" key="1">
    <citation type="submission" date="2016-03" db="EMBL/GenBank/DDBJ databases">
        <title>Deep-sea bacteria in the southern Pacific.</title>
        <authorList>
            <person name="Tang K."/>
        </authorList>
    </citation>
    <scope>NUCLEOTIDE SEQUENCE [LARGE SCALE GENOMIC DNA]</scope>
    <source>
        <strain evidence="6 7">JLT2016</strain>
        <plasmid evidence="7">Plasmid ptpro5</plasmid>
    </source>
</reference>
<dbReference type="SUPFAM" id="SSF53850">
    <property type="entry name" value="Periplasmic binding protein-like II"/>
    <property type="match status" value="1"/>
</dbReference>
<accession>A0A1U7DDC3</accession>
<feature type="domain" description="HTH lysR-type" evidence="5">
    <location>
        <begin position="5"/>
        <end position="62"/>
    </location>
</feature>
<dbReference type="GO" id="GO:0043565">
    <property type="term" value="F:sequence-specific DNA binding"/>
    <property type="evidence" value="ECO:0007669"/>
    <property type="project" value="TreeGrafter"/>
</dbReference>
<dbReference type="Pfam" id="PF00126">
    <property type="entry name" value="HTH_1"/>
    <property type="match status" value="1"/>
</dbReference>
<dbReference type="InterPro" id="IPR000847">
    <property type="entry name" value="LysR_HTH_N"/>
</dbReference>
<gene>
    <name evidence="6" type="ORF">Ga0080559_TMP188</name>
</gene>
<dbReference type="EMBL" id="CP014801">
    <property type="protein sequence ID" value="APX26164.1"/>
    <property type="molecule type" value="Genomic_DNA"/>
</dbReference>
<dbReference type="GO" id="GO:0006351">
    <property type="term" value="P:DNA-templated transcription"/>
    <property type="evidence" value="ECO:0007669"/>
    <property type="project" value="TreeGrafter"/>
</dbReference>
<dbReference type="Pfam" id="PF03466">
    <property type="entry name" value="LysR_substrate"/>
    <property type="match status" value="1"/>
</dbReference>
<evidence type="ECO:0000256" key="4">
    <source>
        <dbReference type="ARBA" id="ARBA00023163"/>
    </source>
</evidence>
<keyword evidence="7" id="KW-1185">Reference proteome</keyword>
<keyword evidence="4" id="KW-0804">Transcription</keyword>
<dbReference type="RefSeq" id="WP_076625808.1">
    <property type="nucleotide sequence ID" value="NZ_BMEW01000012.1"/>
</dbReference>
<keyword evidence="3" id="KW-0238">DNA-binding</keyword>
<dbReference type="InterPro" id="IPR036388">
    <property type="entry name" value="WH-like_DNA-bd_sf"/>
</dbReference>
<proteinExistence type="inferred from homology"/>
<dbReference type="CDD" id="cd08432">
    <property type="entry name" value="PBP2_GcdR_TrpI_HvrB_AmpR_like"/>
    <property type="match status" value="1"/>
</dbReference>